<evidence type="ECO:0000313" key="1">
    <source>
        <dbReference type="EMBL" id="MPC27538.1"/>
    </source>
</evidence>
<sequence length="115" mass="12909">MSQMWITPDWSPTKSSAWLGCRQAQVTDPSASGMHLLADVHVPYLGCGVFSSSKHPLPILLEAKCCHIFADAFKVDDRILTQRFEVVHADVLVSCCCQLLTVWSDLHGIDLLWRR</sequence>
<dbReference type="Proteomes" id="UP000324222">
    <property type="component" value="Unassembled WGS sequence"/>
</dbReference>
<dbReference type="EMBL" id="VSRR010001764">
    <property type="protein sequence ID" value="MPC27538.1"/>
    <property type="molecule type" value="Genomic_DNA"/>
</dbReference>
<gene>
    <name evidence="1" type="ORF">E2C01_020709</name>
</gene>
<accession>A0A5B7E1A8</accession>
<organism evidence="1 2">
    <name type="scientific">Portunus trituberculatus</name>
    <name type="common">Swimming crab</name>
    <name type="synonym">Neptunus trituberculatus</name>
    <dbReference type="NCBI Taxonomy" id="210409"/>
    <lineage>
        <taxon>Eukaryota</taxon>
        <taxon>Metazoa</taxon>
        <taxon>Ecdysozoa</taxon>
        <taxon>Arthropoda</taxon>
        <taxon>Crustacea</taxon>
        <taxon>Multicrustacea</taxon>
        <taxon>Malacostraca</taxon>
        <taxon>Eumalacostraca</taxon>
        <taxon>Eucarida</taxon>
        <taxon>Decapoda</taxon>
        <taxon>Pleocyemata</taxon>
        <taxon>Brachyura</taxon>
        <taxon>Eubrachyura</taxon>
        <taxon>Portunoidea</taxon>
        <taxon>Portunidae</taxon>
        <taxon>Portuninae</taxon>
        <taxon>Portunus</taxon>
    </lineage>
</organism>
<proteinExistence type="predicted"/>
<comment type="caution">
    <text evidence="1">The sequence shown here is derived from an EMBL/GenBank/DDBJ whole genome shotgun (WGS) entry which is preliminary data.</text>
</comment>
<dbReference type="AlphaFoldDB" id="A0A5B7E1A8"/>
<protein>
    <submittedName>
        <fullName evidence="1">Uncharacterized protein</fullName>
    </submittedName>
</protein>
<name>A0A5B7E1A8_PORTR</name>
<reference evidence="1 2" key="1">
    <citation type="submission" date="2019-05" db="EMBL/GenBank/DDBJ databases">
        <title>Another draft genome of Portunus trituberculatus and its Hox gene families provides insights of decapod evolution.</title>
        <authorList>
            <person name="Jeong J.-H."/>
            <person name="Song I."/>
            <person name="Kim S."/>
            <person name="Choi T."/>
            <person name="Kim D."/>
            <person name="Ryu S."/>
            <person name="Kim W."/>
        </authorList>
    </citation>
    <scope>NUCLEOTIDE SEQUENCE [LARGE SCALE GENOMIC DNA]</scope>
    <source>
        <tissue evidence="1">Muscle</tissue>
    </source>
</reference>
<keyword evidence="2" id="KW-1185">Reference proteome</keyword>
<evidence type="ECO:0000313" key="2">
    <source>
        <dbReference type="Proteomes" id="UP000324222"/>
    </source>
</evidence>